<dbReference type="Proteomes" id="UP000030377">
    <property type="component" value="Unassembled WGS sequence"/>
</dbReference>
<evidence type="ECO:0000313" key="2">
    <source>
        <dbReference type="EMBL" id="KGT76911.1"/>
    </source>
</evidence>
<reference evidence="2 3" key="1">
    <citation type="submission" date="2014-09" db="EMBL/GenBank/DDBJ databases">
        <title>Draft genome of Bradyrhizobium japonicum Is-34.</title>
        <authorList>
            <person name="Tsurumaru H."/>
            <person name="Yamakawa T."/>
            <person name="Hashimoto S."/>
            <person name="Okizaki K."/>
            <person name="Kanesaki Y."/>
            <person name="Yoshikawa H."/>
            <person name="Yajima S."/>
        </authorList>
    </citation>
    <scope>NUCLEOTIDE SEQUENCE [LARGE SCALE GENOMIC DNA]</scope>
    <source>
        <strain evidence="2 3">Is-34</strain>
    </source>
</reference>
<dbReference type="EMBL" id="JRPN01000019">
    <property type="protein sequence ID" value="KGT76911.1"/>
    <property type="molecule type" value="Genomic_DNA"/>
</dbReference>
<proteinExistence type="predicted"/>
<organism evidence="2 3">
    <name type="scientific">Bradyrhizobium japonicum</name>
    <dbReference type="NCBI Taxonomy" id="375"/>
    <lineage>
        <taxon>Bacteria</taxon>
        <taxon>Pseudomonadati</taxon>
        <taxon>Pseudomonadota</taxon>
        <taxon>Alphaproteobacteria</taxon>
        <taxon>Hyphomicrobiales</taxon>
        <taxon>Nitrobacteraceae</taxon>
        <taxon>Bradyrhizobium</taxon>
    </lineage>
</organism>
<protein>
    <submittedName>
        <fullName evidence="2">Uncharacterized protein</fullName>
    </submittedName>
</protein>
<accession>A0A0A3XUR5</accession>
<dbReference type="AlphaFoldDB" id="A0A0A3XUR5"/>
<evidence type="ECO:0000256" key="1">
    <source>
        <dbReference type="SAM" id="MobiDB-lite"/>
    </source>
</evidence>
<sequence>MHQKCAVEVNPIGPTRQPARESAEAEHARKTYSKRRKPSGVDDATKRNFHHLRVISERVFPFFLAGRQISSALTGKSRVRKTLGEKSSRCEGCAGGQSSLSRFRHPRSTSLFRSGHSTDGLVEIWNKNSYGRLRPMSFSRTCLAMVCSQRRWCADPPSPYATHFLPFVLLGQRRRAD</sequence>
<dbReference type="KEGG" id="bjp:RN69_39815"/>
<gene>
    <name evidence="2" type="ORF">MA20_25420</name>
</gene>
<feature type="region of interest" description="Disordered" evidence="1">
    <location>
        <begin position="1"/>
        <end position="44"/>
    </location>
</feature>
<comment type="caution">
    <text evidence="2">The sequence shown here is derived from an EMBL/GenBank/DDBJ whole genome shotgun (WGS) entry which is preliminary data.</text>
</comment>
<name>A0A0A3XUR5_BRAJP</name>
<feature type="compositionally biased region" description="Basic and acidic residues" evidence="1">
    <location>
        <begin position="18"/>
        <end position="29"/>
    </location>
</feature>
<evidence type="ECO:0000313" key="3">
    <source>
        <dbReference type="Proteomes" id="UP000030377"/>
    </source>
</evidence>